<organism evidence="2 4">
    <name type="scientific">Limnoglobus roseus</name>
    <dbReference type="NCBI Taxonomy" id="2598579"/>
    <lineage>
        <taxon>Bacteria</taxon>
        <taxon>Pseudomonadati</taxon>
        <taxon>Planctomycetota</taxon>
        <taxon>Planctomycetia</taxon>
        <taxon>Gemmatales</taxon>
        <taxon>Gemmataceae</taxon>
        <taxon>Limnoglobus</taxon>
    </lineage>
</organism>
<dbReference type="EMBL" id="CP042425">
    <property type="protein sequence ID" value="QEL14065.1"/>
    <property type="molecule type" value="Genomic_DNA"/>
</dbReference>
<reference evidence="2" key="2">
    <citation type="journal article" date="2020" name="Int. J. Syst. Evol. Microbiol.">
        <title>Limnoglobus roseus gen. nov., sp. nov., a novel freshwater planctomycete with a giant genome from the family Gemmataceae.</title>
        <authorList>
            <person name="Kulichevskaya I.S."/>
            <person name="Naumoff D.G."/>
            <person name="Miroshnikov K.K."/>
            <person name="Ivanova A.A."/>
            <person name="Philippov D.A."/>
            <person name="Hakobyan A."/>
            <person name="Rijpstra W.I.C."/>
            <person name="Damste J.S.S."/>
            <person name="Liesack W."/>
            <person name="Dedysh S.N."/>
        </authorList>
    </citation>
    <scope>NUCLEOTIDE SEQUENCE</scope>
    <source>
        <strain evidence="2">PX52</strain>
    </source>
</reference>
<evidence type="ECO:0000313" key="2">
    <source>
        <dbReference type="EMBL" id="QEL14065.1"/>
    </source>
</evidence>
<dbReference type="AlphaFoldDB" id="A0A5C1A6Q8"/>
<name>A0A5C1A6Q8_9BACT</name>
<evidence type="ECO:0000313" key="3">
    <source>
        <dbReference type="EMBL" id="QEL19553.1"/>
    </source>
</evidence>
<evidence type="ECO:0008006" key="5">
    <source>
        <dbReference type="Google" id="ProtNLM"/>
    </source>
</evidence>
<gene>
    <name evidence="2" type="ORF">PX52LOC_00928</name>
    <name evidence="3" type="ORF">PX52LOC_06629</name>
</gene>
<feature type="compositionally biased region" description="Polar residues" evidence="1">
    <location>
        <begin position="1"/>
        <end position="10"/>
    </location>
</feature>
<evidence type="ECO:0000313" key="4">
    <source>
        <dbReference type="Proteomes" id="UP000324974"/>
    </source>
</evidence>
<accession>A0A5C1A6Q8</accession>
<reference evidence="4" key="1">
    <citation type="submission" date="2019-08" db="EMBL/GenBank/DDBJ databases">
        <title>Limnoglobus roseus gen. nov., sp. nov., a novel freshwater planctomycete with a giant genome from the family Gemmataceae.</title>
        <authorList>
            <person name="Kulichevskaya I.S."/>
            <person name="Naumoff D.G."/>
            <person name="Miroshnikov K."/>
            <person name="Ivanova A."/>
            <person name="Philippov D.A."/>
            <person name="Hakobyan A."/>
            <person name="Rijpstra I.C."/>
            <person name="Sinninghe Damste J.S."/>
            <person name="Liesack W."/>
            <person name="Dedysh S.N."/>
        </authorList>
    </citation>
    <scope>NUCLEOTIDE SEQUENCE [LARGE SCALE GENOMIC DNA]</scope>
    <source>
        <strain evidence="4">PX52</strain>
    </source>
</reference>
<dbReference type="KEGG" id="lrs:PX52LOC_06629"/>
<feature type="region of interest" description="Disordered" evidence="1">
    <location>
        <begin position="1"/>
        <end position="59"/>
    </location>
</feature>
<protein>
    <recommendedName>
        <fullName evidence="5">IS5/IS1182 family transposase</fullName>
    </recommendedName>
</protein>
<dbReference type="EMBL" id="CP042425">
    <property type="protein sequence ID" value="QEL19553.1"/>
    <property type="molecule type" value="Genomic_DNA"/>
</dbReference>
<keyword evidence="4" id="KW-1185">Reference proteome</keyword>
<evidence type="ECO:0000256" key="1">
    <source>
        <dbReference type="SAM" id="MobiDB-lite"/>
    </source>
</evidence>
<proteinExistence type="predicted"/>
<sequence>MTGANANDGVQTRDVLDAMVIHPPPADRPNPDPDPRDRPRVRGDGGYGNGPSRERARRAGFRLVAPWQGRPRRPGVGRIRSGVERGHAFLSPFGRVARRLDRCSRSYPAWVQMAATLVMIRTGFVR</sequence>
<feature type="compositionally biased region" description="Basic and acidic residues" evidence="1">
    <location>
        <begin position="29"/>
        <end position="43"/>
    </location>
</feature>
<dbReference type="Proteomes" id="UP000324974">
    <property type="component" value="Chromosome"/>
</dbReference>
<dbReference type="KEGG" id="lrs:PX52LOC_00928"/>